<dbReference type="EMBL" id="FCNV02000001">
    <property type="protein sequence ID" value="SAL12810.1"/>
    <property type="molecule type" value="Genomic_DNA"/>
</dbReference>
<dbReference type="CDD" id="cd02440">
    <property type="entry name" value="AdoMet_MTases"/>
    <property type="match status" value="1"/>
</dbReference>
<keyword evidence="6 8" id="KW-0949">S-adenosyl-L-methionine</keyword>
<gene>
    <name evidence="8" type="primary">bioC</name>
    <name evidence="10" type="ORF">AWB72_00453</name>
</gene>
<keyword evidence="5 8" id="KW-0808">Transferase</keyword>
<dbReference type="HAMAP" id="MF_00835">
    <property type="entry name" value="BioC"/>
    <property type="match status" value="1"/>
</dbReference>
<dbReference type="Gene3D" id="3.40.50.150">
    <property type="entry name" value="Vaccinia Virus protein VP39"/>
    <property type="match status" value="1"/>
</dbReference>
<accession>A0A658QR45</accession>
<dbReference type="EC" id="2.1.1.197" evidence="3 8"/>
<dbReference type="PANTHER" id="PTHR13090:SF1">
    <property type="entry name" value="ARGININE-HYDROXYLASE NDUFAF5, MITOCHONDRIAL"/>
    <property type="match status" value="1"/>
</dbReference>
<comment type="similarity">
    <text evidence="8">Belongs to the methyltransferase superfamily.</text>
</comment>
<evidence type="ECO:0000256" key="8">
    <source>
        <dbReference type="HAMAP-Rule" id="MF_00835"/>
    </source>
</evidence>
<comment type="function">
    <text evidence="8">Converts the free carboxyl group of a malonyl-thioester to its methyl ester by transfer of a methyl group from S-adenosyl-L-methionine (SAM). It allows to synthesize pimeloyl-ACP via the fatty acid synthetic pathway.</text>
</comment>
<evidence type="ECO:0000259" key="9">
    <source>
        <dbReference type="Pfam" id="PF08241"/>
    </source>
</evidence>
<dbReference type="Pfam" id="PF08241">
    <property type="entry name" value="Methyltransf_11"/>
    <property type="match status" value="1"/>
</dbReference>
<evidence type="ECO:0000256" key="7">
    <source>
        <dbReference type="ARBA" id="ARBA00022756"/>
    </source>
</evidence>
<evidence type="ECO:0000256" key="3">
    <source>
        <dbReference type="ARBA" id="ARBA00012327"/>
    </source>
</evidence>
<dbReference type="AlphaFoldDB" id="A0A658QR45"/>
<evidence type="ECO:0000256" key="1">
    <source>
        <dbReference type="ARBA" id="ARBA00000852"/>
    </source>
</evidence>
<organism evidence="10 11">
    <name type="scientific">Caballeronia concitans</name>
    <dbReference type="NCBI Taxonomy" id="1777133"/>
    <lineage>
        <taxon>Bacteria</taxon>
        <taxon>Pseudomonadati</taxon>
        <taxon>Pseudomonadota</taxon>
        <taxon>Betaproteobacteria</taxon>
        <taxon>Burkholderiales</taxon>
        <taxon>Burkholderiaceae</taxon>
        <taxon>Caballeronia</taxon>
    </lineage>
</organism>
<reference evidence="10 11" key="1">
    <citation type="submission" date="2016-01" db="EMBL/GenBank/DDBJ databases">
        <authorList>
            <person name="Peeters C."/>
        </authorList>
    </citation>
    <scope>NUCLEOTIDE SEQUENCE [LARGE SCALE GENOMIC DNA]</scope>
    <source>
        <strain evidence="10">LMG 29315</strain>
    </source>
</reference>
<dbReference type="GO" id="GO:0009102">
    <property type="term" value="P:biotin biosynthetic process"/>
    <property type="evidence" value="ECO:0007669"/>
    <property type="project" value="UniProtKB-UniRule"/>
</dbReference>
<dbReference type="GO" id="GO:0008757">
    <property type="term" value="F:S-adenosylmethionine-dependent methyltransferase activity"/>
    <property type="evidence" value="ECO:0007669"/>
    <property type="project" value="InterPro"/>
</dbReference>
<dbReference type="GO" id="GO:0010340">
    <property type="term" value="F:carboxyl-O-methyltransferase activity"/>
    <property type="evidence" value="ECO:0007669"/>
    <property type="project" value="UniProtKB-UniRule"/>
</dbReference>
<dbReference type="GO" id="GO:0102130">
    <property type="term" value="F:malonyl-CoA methyltransferase activity"/>
    <property type="evidence" value="ECO:0007669"/>
    <property type="project" value="UniProtKB-EC"/>
</dbReference>
<dbReference type="RefSeq" id="WP_040053079.1">
    <property type="nucleotide sequence ID" value="NZ_FCNV02000001.1"/>
</dbReference>
<protein>
    <recommendedName>
        <fullName evidence="3 8">Malonyl-[acyl-carrier protein] O-methyltransferase</fullName>
        <shortName evidence="8">Malonyl-ACP O-methyltransferase</shortName>
        <ecNumber evidence="3 8">2.1.1.197</ecNumber>
    </recommendedName>
    <alternativeName>
        <fullName evidence="8">Biotin synthesis protein BioC</fullName>
    </alternativeName>
</protein>
<dbReference type="SUPFAM" id="SSF53335">
    <property type="entry name" value="S-adenosyl-L-methionine-dependent methyltransferases"/>
    <property type="match status" value="1"/>
</dbReference>
<evidence type="ECO:0000313" key="11">
    <source>
        <dbReference type="Proteomes" id="UP000198263"/>
    </source>
</evidence>
<comment type="pathway">
    <text evidence="2 8">Cofactor biosynthesis; biotin biosynthesis.</text>
</comment>
<dbReference type="InterPro" id="IPR029063">
    <property type="entry name" value="SAM-dependent_MTases_sf"/>
</dbReference>
<evidence type="ECO:0000256" key="2">
    <source>
        <dbReference type="ARBA" id="ARBA00004746"/>
    </source>
</evidence>
<comment type="caution">
    <text evidence="10">The sequence shown here is derived from an EMBL/GenBank/DDBJ whole genome shotgun (WGS) entry which is preliminary data.</text>
</comment>
<dbReference type="OrthoDB" id="9760689at2"/>
<evidence type="ECO:0000256" key="5">
    <source>
        <dbReference type="ARBA" id="ARBA00022679"/>
    </source>
</evidence>
<evidence type="ECO:0000256" key="6">
    <source>
        <dbReference type="ARBA" id="ARBA00022691"/>
    </source>
</evidence>
<dbReference type="Proteomes" id="UP000198263">
    <property type="component" value="Unassembled WGS sequence"/>
</dbReference>
<dbReference type="PANTHER" id="PTHR13090">
    <property type="entry name" value="ARGININE-HYDROXYLASE NDUFAF5, MITOCHONDRIAL"/>
    <property type="match status" value="1"/>
</dbReference>
<dbReference type="InterPro" id="IPR013216">
    <property type="entry name" value="Methyltransf_11"/>
</dbReference>
<name>A0A658QR45_9BURK</name>
<dbReference type="GO" id="GO:0032259">
    <property type="term" value="P:methylation"/>
    <property type="evidence" value="ECO:0007669"/>
    <property type="project" value="UniProtKB-KW"/>
</dbReference>
<keyword evidence="4 8" id="KW-0489">Methyltransferase</keyword>
<keyword evidence="7 8" id="KW-0093">Biotin biosynthesis</keyword>
<dbReference type="InterPro" id="IPR050602">
    <property type="entry name" value="Malonyl-ACP_OMT"/>
</dbReference>
<proteinExistence type="inferred from homology"/>
<dbReference type="InterPro" id="IPR011814">
    <property type="entry name" value="BioC"/>
</dbReference>
<evidence type="ECO:0000313" key="10">
    <source>
        <dbReference type="EMBL" id="SAL12810.1"/>
    </source>
</evidence>
<evidence type="ECO:0000256" key="4">
    <source>
        <dbReference type="ARBA" id="ARBA00022603"/>
    </source>
</evidence>
<sequence>MSPTSSKTSRPAYDPRRLREIFDRRAAAFDEVAFLPREIADRMRERLEYIKVAPVRVLDAACGVGSDLGPLRERFPEASVLGIDISSAMLARARSAEAEGESSPGWRRFLPSTLAKAFGARGPQLAQADFAALPFAGGAFELLWSNLALHWHSRPDVVLPEWQRVLKVNGLLMFSTFGPDTLRELAAAYREAERTLGLAPMPHTIDFVDMHDLGDMLVESGFEIPVMDQEVLTITYRSPESLLADVARWGAYPFERAAGERADGGAQALRGAVHAALEALRRDDGTIPLTFEVIYGHAWKAVPRTTAEGHGIVRLEDIGRGPKRNR</sequence>
<keyword evidence="11" id="KW-1185">Reference proteome</keyword>
<dbReference type="UniPathway" id="UPA00078"/>
<feature type="domain" description="Methyltransferase type 11" evidence="9">
    <location>
        <begin position="58"/>
        <end position="174"/>
    </location>
</feature>
<comment type="catalytic activity">
    <reaction evidence="1 8">
        <text>malonyl-[ACP] + S-adenosyl-L-methionine = malonyl-[ACP] methyl ester + S-adenosyl-L-homocysteine</text>
        <dbReference type="Rhea" id="RHEA:17105"/>
        <dbReference type="Rhea" id="RHEA-COMP:9623"/>
        <dbReference type="Rhea" id="RHEA-COMP:9954"/>
        <dbReference type="ChEBI" id="CHEBI:57856"/>
        <dbReference type="ChEBI" id="CHEBI:59789"/>
        <dbReference type="ChEBI" id="CHEBI:78449"/>
        <dbReference type="ChEBI" id="CHEBI:78845"/>
        <dbReference type="EC" id="2.1.1.197"/>
    </reaction>
</comment>